<reference evidence="1" key="1">
    <citation type="submission" date="2020-05" db="EMBL/GenBank/DDBJ databases">
        <authorList>
            <person name="Zhu T."/>
            <person name="Keshari N."/>
            <person name="Lu X."/>
        </authorList>
    </citation>
    <scope>NUCLEOTIDE SEQUENCE</scope>
    <source>
        <strain evidence="1">NK1-12</strain>
    </source>
</reference>
<evidence type="ECO:0000313" key="1">
    <source>
        <dbReference type="EMBL" id="WNZ27110.1"/>
    </source>
</evidence>
<organism evidence="1">
    <name type="scientific">Leptolyngbya sp. NK1-12</name>
    <dbReference type="NCBI Taxonomy" id="2547451"/>
    <lineage>
        <taxon>Bacteria</taxon>
        <taxon>Bacillati</taxon>
        <taxon>Cyanobacteriota</taxon>
        <taxon>Cyanophyceae</taxon>
        <taxon>Leptolyngbyales</taxon>
        <taxon>Leptolyngbyaceae</taxon>
        <taxon>Leptolyngbya group</taxon>
        <taxon>Leptolyngbya</taxon>
    </lineage>
</organism>
<dbReference type="EMBL" id="CP053587">
    <property type="protein sequence ID" value="WNZ27110.1"/>
    <property type="molecule type" value="Genomic_DNA"/>
</dbReference>
<protein>
    <submittedName>
        <fullName evidence="1">Uncharacterized protein</fullName>
    </submittedName>
</protein>
<accession>A0AA96WLY6</accession>
<dbReference type="AlphaFoldDB" id="A0AA96WLY6"/>
<dbReference type="RefSeq" id="WP_316436734.1">
    <property type="nucleotide sequence ID" value="NZ_CP053587.1"/>
</dbReference>
<proteinExistence type="predicted"/>
<gene>
    <name evidence="1" type="ORF">HJG54_29815</name>
</gene>
<name>A0AA96WLY6_9CYAN</name>
<sequence>MTPTNITPTKQWIKSRELGRHHSLDALRRTDIPSGYLLSLPLPTHRCGRPAYAFFASAVSRHPGQPLQQQIPDRWLAIDAVTGHLLVYALTTVFPFGDTSTWNTVTIAPSPLQNEAYRLSEQTLDQMDRLSSDFFEGRITEMQERRWMLELLQTLSAHQLLPQYRALAPDFFQWLES</sequence>